<accession>B8GLM3</accession>
<evidence type="ECO:0000313" key="2">
    <source>
        <dbReference type="EMBL" id="ACL73578.1"/>
    </source>
</evidence>
<evidence type="ECO:0000313" key="3">
    <source>
        <dbReference type="Proteomes" id="UP000002383"/>
    </source>
</evidence>
<dbReference type="Proteomes" id="UP000002383">
    <property type="component" value="Chromosome"/>
</dbReference>
<organism evidence="2 3">
    <name type="scientific">Thioalkalivibrio sulfidiphilus (strain HL-EbGR7)</name>
    <dbReference type="NCBI Taxonomy" id="396588"/>
    <lineage>
        <taxon>Bacteria</taxon>
        <taxon>Pseudomonadati</taxon>
        <taxon>Pseudomonadota</taxon>
        <taxon>Gammaproteobacteria</taxon>
        <taxon>Chromatiales</taxon>
        <taxon>Ectothiorhodospiraceae</taxon>
        <taxon>Thioalkalivibrio</taxon>
    </lineage>
</organism>
<protein>
    <recommendedName>
        <fullName evidence="4">Nucleoprotein/polynucleotide-associated enzyme</fullName>
    </recommendedName>
</protein>
<dbReference type="EMBL" id="CP001339">
    <property type="protein sequence ID" value="ACL73578.1"/>
    <property type="molecule type" value="Genomic_DNA"/>
</dbReference>
<proteinExistence type="predicted"/>
<dbReference type="AlphaFoldDB" id="B8GLM3"/>
<feature type="region of interest" description="Disordered" evidence="1">
    <location>
        <begin position="156"/>
        <end position="181"/>
    </location>
</feature>
<dbReference type="RefSeq" id="WP_012639053.1">
    <property type="nucleotide sequence ID" value="NC_011901.1"/>
</dbReference>
<reference evidence="2 3" key="1">
    <citation type="journal article" date="2011" name="Stand. Genomic Sci.">
        <title>Complete genome sequence of 'Thioalkalivibrio sulfidophilus' HL-EbGr7.</title>
        <authorList>
            <person name="Muyzer G."/>
            <person name="Sorokin D.Y."/>
            <person name="Mavromatis K."/>
            <person name="Lapidus A."/>
            <person name="Clum A."/>
            <person name="Ivanova N."/>
            <person name="Pati A."/>
            <person name="d'Haeseleer P."/>
            <person name="Woyke T."/>
            <person name="Kyrpides N.C."/>
        </authorList>
    </citation>
    <scope>NUCLEOTIDE SEQUENCE [LARGE SCALE GENOMIC DNA]</scope>
    <source>
        <strain evidence="2 3">HL-EbGR7</strain>
    </source>
</reference>
<keyword evidence="3" id="KW-1185">Reference proteome</keyword>
<dbReference type="HOGENOM" id="CLU_098678_2_1_6"/>
<name>B8GLM3_THISH</name>
<feature type="region of interest" description="Disordered" evidence="1">
    <location>
        <begin position="16"/>
        <end position="69"/>
    </location>
</feature>
<gene>
    <name evidence="2" type="ordered locus">Tgr7_2501</name>
</gene>
<dbReference type="eggNOG" id="COG3122">
    <property type="taxonomic scope" value="Bacteria"/>
</dbReference>
<evidence type="ECO:0000256" key="1">
    <source>
        <dbReference type="SAM" id="MobiDB-lite"/>
    </source>
</evidence>
<dbReference type="OrthoDB" id="5294470at2"/>
<feature type="compositionally biased region" description="Basic and acidic residues" evidence="1">
    <location>
        <begin position="49"/>
        <end position="69"/>
    </location>
</feature>
<dbReference type="STRING" id="396588.Tgr7_2501"/>
<evidence type="ECO:0008006" key="4">
    <source>
        <dbReference type="Google" id="ProtNLM"/>
    </source>
</evidence>
<dbReference type="Pfam" id="PF09831">
    <property type="entry name" value="DUF2058"/>
    <property type="match status" value="1"/>
</dbReference>
<dbReference type="InterPro" id="IPR018636">
    <property type="entry name" value="DUF2058"/>
</dbReference>
<sequence length="181" mass="20669">MANSLQEQLLRAGLVDEKKLRQARQGNKQDKKQKAPKGARNSQQTSEAELARRQQAERSRELNRQREVEAARKAREAQLRQIIEANRLPRREADVTYHFEHDGKVRRIHVTRDQQARLGLGQLGIVTLAGGYELLPLEAIEKVRERDPAAVILIDATDDKSQTPDADDPYAAYQVPDDLMW</sequence>
<dbReference type="KEGG" id="tgr:Tgr7_2501"/>